<evidence type="ECO:0000256" key="1">
    <source>
        <dbReference type="ARBA" id="ARBA00000085"/>
    </source>
</evidence>
<dbReference type="InterPro" id="IPR011006">
    <property type="entry name" value="CheY-like_superfamily"/>
</dbReference>
<evidence type="ECO:0000259" key="6">
    <source>
        <dbReference type="PROSITE" id="PS50110"/>
    </source>
</evidence>
<dbReference type="InterPro" id="IPR036097">
    <property type="entry name" value="HisK_dim/P_sf"/>
</dbReference>
<dbReference type="PROSITE" id="PS50110">
    <property type="entry name" value="RESPONSE_REGULATORY"/>
    <property type="match status" value="2"/>
</dbReference>
<dbReference type="GO" id="GO:0000155">
    <property type="term" value="F:phosphorelay sensor kinase activity"/>
    <property type="evidence" value="ECO:0007669"/>
    <property type="project" value="InterPro"/>
</dbReference>
<dbReference type="SMART" id="SM00387">
    <property type="entry name" value="HATPase_c"/>
    <property type="match status" value="1"/>
</dbReference>
<dbReference type="AlphaFoldDB" id="A0A6M8G0A5"/>
<dbReference type="PANTHER" id="PTHR43547:SF2">
    <property type="entry name" value="HYBRID SIGNAL TRANSDUCTION HISTIDINE KINASE C"/>
    <property type="match status" value="1"/>
</dbReference>
<dbReference type="InterPro" id="IPR036890">
    <property type="entry name" value="HATPase_C_sf"/>
</dbReference>
<accession>A0A6M8G0A5</accession>
<dbReference type="RefSeq" id="WP_173205176.1">
    <property type="nucleotide sequence ID" value="NZ_CP053697.2"/>
</dbReference>
<dbReference type="EC" id="2.7.13.3" evidence="2"/>
<dbReference type="KEGG" id="pcam:HNE05_05280"/>
<dbReference type="SUPFAM" id="SSF47384">
    <property type="entry name" value="Homodimeric domain of signal transducing histidine kinase"/>
    <property type="match status" value="1"/>
</dbReference>
<dbReference type="CDD" id="cd00082">
    <property type="entry name" value="HisKA"/>
    <property type="match status" value="1"/>
</dbReference>
<evidence type="ECO:0000256" key="4">
    <source>
        <dbReference type="PROSITE-ProRule" id="PRU00169"/>
    </source>
</evidence>
<dbReference type="Gene3D" id="1.10.287.130">
    <property type="match status" value="1"/>
</dbReference>
<protein>
    <recommendedName>
        <fullName evidence="2">histidine kinase</fullName>
        <ecNumber evidence="2">2.7.13.3</ecNumber>
    </recommendedName>
</protein>
<reference evidence="7" key="1">
    <citation type="submission" date="2020-07" db="EMBL/GenBank/DDBJ databases">
        <title>Nitrate ammonifying Pseudomonas campi sp. nov. isolated from German agricultural grassland.</title>
        <authorList>
            <person name="Timsy T."/>
            <person name="Ulrich A."/>
            <person name="Spanner T."/>
            <person name="Foesel B."/>
            <person name="Kolb S."/>
            <person name="Horn M.A."/>
            <person name="Behrendt U."/>
        </authorList>
    </citation>
    <scope>NUCLEOTIDE SEQUENCE</scope>
    <source>
        <strain evidence="7">S1-A32-2</strain>
    </source>
</reference>
<dbReference type="Pfam" id="PF00072">
    <property type="entry name" value="Response_reg"/>
    <property type="match status" value="2"/>
</dbReference>
<feature type="domain" description="Histidine kinase" evidence="5">
    <location>
        <begin position="298"/>
        <end position="513"/>
    </location>
</feature>
<dbReference type="Pfam" id="PF02518">
    <property type="entry name" value="HATPase_c"/>
    <property type="match status" value="1"/>
</dbReference>
<evidence type="ECO:0000256" key="3">
    <source>
        <dbReference type="ARBA" id="ARBA00022553"/>
    </source>
</evidence>
<proteinExistence type="predicted"/>
<dbReference type="InterPro" id="IPR005467">
    <property type="entry name" value="His_kinase_dom"/>
</dbReference>
<dbReference type="SMART" id="SM00448">
    <property type="entry name" value="REC"/>
    <property type="match status" value="2"/>
</dbReference>
<feature type="domain" description="Response regulatory" evidence="6">
    <location>
        <begin position="153"/>
        <end position="269"/>
    </location>
</feature>
<evidence type="ECO:0000256" key="2">
    <source>
        <dbReference type="ARBA" id="ARBA00012438"/>
    </source>
</evidence>
<gene>
    <name evidence="7" type="ORF">HNE05_05280</name>
</gene>
<feature type="modified residue" description="4-aspartylphosphate" evidence="4">
    <location>
        <position position="57"/>
    </location>
</feature>
<dbReference type="InterPro" id="IPR003594">
    <property type="entry name" value="HATPase_dom"/>
</dbReference>
<keyword evidence="8" id="KW-1185">Reference proteome</keyword>
<dbReference type="InterPro" id="IPR003661">
    <property type="entry name" value="HisK_dim/P_dom"/>
</dbReference>
<dbReference type="PANTHER" id="PTHR43547">
    <property type="entry name" value="TWO-COMPONENT HISTIDINE KINASE"/>
    <property type="match status" value="1"/>
</dbReference>
<evidence type="ECO:0000313" key="7">
    <source>
        <dbReference type="EMBL" id="QKE62795.1"/>
    </source>
</evidence>
<name>A0A6M8G0A5_9GAMM</name>
<dbReference type="SUPFAM" id="SSF55874">
    <property type="entry name" value="ATPase domain of HSP90 chaperone/DNA topoisomerase II/histidine kinase"/>
    <property type="match status" value="1"/>
</dbReference>
<keyword evidence="3 4" id="KW-0597">Phosphoprotein</keyword>
<organism evidence="7 8">
    <name type="scientific">Aquipseudomonas campi</name>
    <dbReference type="NCBI Taxonomy" id="2731681"/>
    <lineage>
        <taxon>Bacteria</taxon>
        <taxon>Pseudomonadati</taxon>
        <taxon>Pseudomonadota</taxon>
        <taxon>Gammaproteobacteria</taxon>
        <taxon>Pseudomonadales</taxon>
        <taxon>Pseudomonadaceae</taxon>
        <taxon>Aquipseudomonas</taxon>
    </lineage>
</organism>
<comment type="catalytic activity">
    <reaction evidence="1">
        <text>ATP + protein L-histidine = ADP + protein N-phospho-L-histidine.</text>
        <dbReference type="EC" id="2.7.13.3"/>
    </reaction>
</comment>
<dbReference type="Gene3D" id="3.30.565.10">
    <property type="entry name" value="Histidine kinase-like ATPase, C-terminal domain"/>
    <property type="match status" value="1"/>
</dbReference>
<dbReference type="Gene3D" id="3.40.50.2300">
    <property type="match status" value="2"/>
</dbReference>
<dbReference type="InterPro" id="IPR001789">
    <property type="entry name" value="Sig_transdc_resp-reg_receiver"/>
</dbReference>
<evidence type="ECO:0000313" key="8">
    <source>
        <dbReference type="Proteomes" id="UP000501379"/>
    </source>
</evidence>
<dbReference type="EMBL" id="CP053697">
    <property type="protein sequence ID" value="QKE62795.1"/>
    <property type="molecule type" value="Genomic_DNA"/>
</dbReference>
<feature type="domain" description="Response regulatory" evidence="6">
    <location>
        <begin position="7"/>
        <end position="124"/>
    </location>
</feature>
<feature type="modified residue" description="4-aspartylphosphate" evidence="4">
    <location>
        <position position="202"/>
    </location>
</feature>
<dbReference type="Proteomes" id="UP000501379">
    <property type="component" value="Chromosome"/>
</dbReference>
<dbReference type="SUPFAM" id="SSF52172">
    <property type="entry name" value="CheY-like"/>
    <property type="match status" value="2"/>
</dbReference>
<sequence>MITEQTVFLVVDDADSMRRINSSQLTRLGARQILLANNGLEALKILESRHVDVVISDWNMPVMSGLDLLHRVRSSESLAHLPFIMITAECERDQVNQLIASGVSSILVKPYNSQDLVQHLGRAMRHRPQPIPVAAVQVEPAPLPAKVEPRRPTLLVVDDMPDNLSLIAGLFRDDYRVRVAQDGNAALAICTSDDPPDLLLLDVMMPNMDGFELASQLRSHPRASHIPLIFITAMTEPEARQRGLELGAVDFVSKPIDPHLLRLRVSNLLRHVERHCQVQADYNEQLELARLREEIEQIARHDLKAPLSGILGLAQGLLEGGNLLPGQERMLWLLEDSGQQVLNMLELSAVLHRIETGRFKLQPACVELAPLLGSMVEAARMTYQAKSLVIELSLPESEQGEPAQALGDRMLCYSLLNNLLKNACEAAPEGSRVRVAVEVGEQINIRLENQPAVAEAFRPHFFDKYSSLGKKNGSGLGTYSAKKLALAQDGALELQVDDAQDTTCLLLTLPCLGHELLLECAS</sequence>
<evidence type="ECO:0000259" key="5">
    <source>
        <dbReference type="PROSITE" id="PS50109"/>
    </source>
</evidence>
<dbReference type="PROSITE" id="PS50109">
    <property type="entry name" value="HIS_KIN"/>
    <property type="match status" value="1"/>
</dbReference>